<dbReference type="OrthoDB" id="5170249at2"/>
<dbReference type="STRING" id="35622.SAMN04489764_3270"/>
<keyword evidence="1" id="KW-0175">Coiled coil</keyword>
<evidence type="ECO:0000313" key="4">
    <source>
        <dbReference type="EMBL" id="SDR06201.1"/>
    </source>
</evidence>
<keyword evidence="4" id="KW-0378">Hydrolase</keyword>
<dbReference type="GO" id="GO:0016787">
    <property type="term" value="F:hydrolase activity"/>
    <property type="evidence" value="ECO:0007669"/>
    <property type="project" value="UniProtKB-KW"/>
</dbReference>
<dbReference type="InterPro" id="IPR010427">
    <property type="entry name" value="DUF1023"/>
</dbReference>
<dbReference type="Pfam" id="PF06259">
    <property type="entry name" value="Abhydrolase_8"/>
    <property type="match status" value="1"/>
</dbReference>
<feature type="coiled-coil region" evidence="1">
    <location>
        <begin position="327"/>
        <end position="378"/>
    </location>
</feature>
<dbReference type="AlphaFoldDB" id="A0A1H1FZ49"/>
<dbReference type="EMBL" id="FNKK01000002">
    <property type="protein sequence ID" value="SDR06201.1"/>
    <property type="molecule type" value="Genomic_DNA"/>
</dbReference>
<protein>
    <submittedName>
        <fullName evidence="4">Alpha/beta hydrolase</fullName>
    </submittedName>
</protein>
<evidence type="ECO:0000259" key="3">
    <source>
        <dbReference type="Pfam" id="PF06259"/>
    </source>
</evidence>
<feature type="region of interest" description="Disordered" evidence="2">
    <location>
        <begin position="177"/>
        <end position="203"/>
    </location>
</feature>
<proteinExistence type="predicted"/>
<feature type="domain" description="DUF1023" evidence="3">
    <location>
        <begin position="396"/>
        <end position="574"/>
    </location>
</feature>
<evidence type="ECO:0000256" key="2">
    <source>
        <dbReference type="SAM" id="MobiDB-lite"/>
    </source>
</evidence>
<gene>
    <name evidence="4" type="ORF">SAMN04489764_3270</name>
</gene>
<dbReference type="Proteomes" id="UP000217103">
    <property type="component" value="Unassembled WGS sequence"/>
</dbReference>
<keyword evidence="5" id="KW-1185">Reference proteome</keyword>
<reference evidence="4 5" key="1">
    <citation type="submission" date="2016-10" db="EMBL/GenBank/DDBJ databases">
        <authorList>
            <person name="de Groot N.N."/>
        </authorList>
    </citation>
    <scope>NUCLEOTIDE SEQUENCE [LARGE SCALE GENOMIC DNA]</scope>
    <source>
        <strain evidence="4 5">DSM 43794</strain>
    </source>
</reference>
<dbReference type="RefSeq" id="WP_131815563.1">
    <property type="nucleotide sequence ID" value="NZ_FNKK01000002.1"/>
</dbReference>
<organism evidence="4 5">
    <name type="scientific">Thermostaphylospora chromogena</name>
    <dbReference type="NCBI Taxonomy" id="35622"/>
    <lineage>
        <taxon>Bacteria</taxon>
        <taxon>Bacillati</taxon>
        <taxon>Actinomycetota</taxon>
        <taxon>Actinomycetes</taxon>
        <taxon>Streptosporangiales</taxon>
        <taxon>Thermomonosporaceae</taxon>
        <taxon>Thermostaphylospora</taxon>
    </lineage>
</organism>
<evidence type="ECO:0000256" key="1">
    <source>
        <dbReference type="SAM" id="Coils"/>
    </source>
</evidence>
<sequence>MKRERPDSDAVVAAINELSRLAPFEGSALRFAARPLADGALVGPAGDRLGRKVMGWHEEVGQAFTRAFERLLALDPAVEDRFLRLVPPRLDRLPPPSPSPRAGVVGGDLEKLAALANGLRRASGELRQCADIMATAMNRAGAGTAEARSIDRIADEVAQEIADVQRRRDELAKRPAPVFTGDLRGKGPAAPDTTTADAEEPPAGEIGQAVDALIARGVLPPEFARMRPAEAMRYLERHPEVAVALGEAESGVLLPSALRAALVPVLHAPGSRTVDSPLDRVRAAFEKMPPAERRWTAILFPAVVGNLSGAPFSARIWANRVNIIRAAEKQKDKVIRLQAELARLRAMGDALPDAPAKLKEAEQRLHAAEVRLGTFQTLLKDDRRKPGFDRQILLFDPDQGKIAELHGEIGPKTRNVGVLVPGTGTNLDNFHSVRKTSQTFVTESNASDDGSLAMISWLGGNLPQDIFTEAPDPKYAQNLAPNLALFSRELAQEIRFAPTPARKVAVTVAGHSYGGAVVGLSETFGLDADRVLHIESAGAGYGVTAGNAQKLYKNPNPDVRRFSMTAPGDPIGMTQGVSAAGWGHGADPDKLPGVTRLETGNYPRELPDDPKKAGRPIQGIEAHSDVFIPQSDAWKNMYGVFTGGEIVHDSGPVAPRLTEPYPQKELLT</sequence>
<name>A0A1H1FZ49_9ACTN</name>
<feature type="compositionally biased region" description="Low complexity" evidence="2">
    <location>
        <begin position="187"/>
        <end position="196"/>
    </location>
</feature>
<feature type="region of interest" description="Disordered" evidence="2">
    <location>
        <begin position="587"/>
        <end position="616"/>
    </location>
</feature>
<accession>A0A1H1FZ49</accession>
<evidence type="ECO:0000313" key="5">
    <source>
        <dbReference type="Proteomes" id="UP000217103"/>
    </source>
</evidence>